<dbReference type="WBParaSite" id="Pan_g12466.t1">
    <property type="protein sequence ID" value="Pan_g12466.t1"/>
    <property type="gene ID" value="Pan_g12466"/>
</dbReference>
<keyword evidence="1" id="KW-0472">Membrane</keyword>
<keyword evidence="1" id="KW-1133">Transmembrane helix</keyword>
<evidence type="ECO:0000313" key="3">
    <source>
        <dbReference type="WBParaSite" id="Pan_g12466.t1"/>
    </source>
</evidence>
<keyword evidence="1" id="KW-0812">Transmembrane</keyword>
<protein>
    <submittedName>
        <fullName evidence="3">Col_cuticle_N domain-containing protein</fullName>
    </submittedName>
</protein>
<evidence type="ECO:0000313" key="2">
    <source>
        <dbReference type="Proteomes" id="UP000492821"/>
    </source>
</evidence>
<dbReference type="AlphaFoldDB" id="A0A7E4USX9"/>
<accession>A0A7E4USX9</accession>
<reference evidence="3" key="2">
    <citation type="submission" date="2020-10" db="UniProtKB">
        <authorList>
            <consortium name="WormBaseParasite"/>
        </authorList>
    </citation>
    <scope>IDENTIFICATION</scope>
</reference>
<proteinExistence type="predicted"/>
<dbReference type="Proteomes" id="UP000492821">
    <property type="component" value="Unassembled WGS sequence"/>
</dbReference>
<reference evidence="2" key="1">
    <citation type="journal article" date="2013" name="Genetics">
        <title>The draft genome and transcriptome of Panagrellus redivivus are shaped by the harsh demands of a free-living lifestyle.</title>
        <authorList>
            <person name="Srinivasan J."/>
            <person name="Dillman A.R."/>
            <person name="Macchietto M.G."/>
            <person name="Heikkinen L."/>
            <person name="Lakso M."/>
            <person name="Fracchia K.M."/>
            <person name="Antoshechkin I."/>
            <person name="Mortazavi A."/>
            <person name="Wong G."/>
            <person name="Sternberg P.W."/>
        </authorList>
    </citation>
    <scope>NUCLEOTIDE SEQUENCE [LARGE SCALE GENOMIC DNA]</scope>
    <source>
        <strain evidence="2">MT8872</strain>
    </source>
</reference>
<evidence type="ECO:0000256" key="1">
    <source>
        <dbReference type="SAM" id="Phobius"/>
    </source>
</evidence>
<name>A0A7E4USX9_PANRE</name>
<keyword evidence="2" id="KW-1185">Reference proteome</keyword>
<organism evidence="2 3">
    <name type="scientific">Panagrellus redivivus</name>
    <name type="common">Microworm</name>
    <dbReference type="NCBI Taxonomy" id="6233"/>
    <lineage>
        <taxon>Eukaryota</taxon>
        <taxon>Metazoa</taxon>
        <taxon>Ecdysozoa</taxon>
        <taxon>Nematoda</taxon>
        <taxon>Chromadorea</taxon>
        <taxon>Rhabditida</taxon>
        <taxon>Tylenchina</taxon>
        <taxon>Panagrolaimomorpha</taxon>
        <taxon>Panagrolaimoidea</taxon>
        <taxon>Panagrolaimidae</taxon>
        <taxon>Panagrellus</taxon>
    </lineage>
</organism>
<feature type="transmembrane region" description="Helical" evidence="1">
    <location>
        <begin position="30"/>
        <end position="53"/>
    </location>
</feature>
<sequence length="71" mass="7542">MAKMALPMAVERRLMPALQKLSAFQMTGPVAVFGHVLAVMATSTVTLVIVVILSSVMVPGARMGSPWQNSD</sequence>